<dbReference type="InterPro" id="IPR035943">
    <property type="entry name" value="XisI-like_sf"/>
</dbReference>
<dbReference type="GO" id="GO:0003676">
    <property type="term" value="F:nucleic acid binding"/>
    <property type="evidence" value="ECO:0007669"/>
    <property type="project" value="InterPro"/>
</dbReference>
<proteinExistence type="predicted"/>
<dbReference type="SUPFAM" id="SSF143847">
    <property type="entry name" value="XisI-like"/>
    <property type="match status" value="1"/>
</dbReference>
<dbReference type="Gene3D" id="3.30.310.110">
    <property type="entry name" value="XisI-like"/>
    <property type="match status" value="1"/>
</dbReference>
<protein>
    <submittedName>
        <fullName evidence="1">XisI protein</fullName>
    </submittedName>
</protein>
<dbReference type="InterPro" id="IPR011856">
    <property type="entry name" value="tRNA_endonuc-like_dom_sf"/>
</dbReference>
<evidence type="ECO:0000313" key="2">
    <source>
        <dbReference type="Proteomes" id="UP000654482"/>
    </source>
</evidence>
<sequence length="231" mass="26776">IKGGWTILAENYALEYGEDKLYADLAAEKAFAAQKQGRKIFVEVKSFLGRSFCNDLEGAVGQYIIYRNILEETNSDFKIHLAITGGIHRSYFQKKLAQMIVRRNKVNLLIVDPDREEIEQWIEYHREVIKKILKEYHNLNLKSPSATLESAVVFDEARDHYLLLTMGWKKDERIKGVTIHVRLQNGKIWIEEDWTEEGIATDLLRLGIAPEEIVLAFHPPQLRQYTEFAIA</sequence>
<dbReference type="InterPro" id="IPR011335">
    <property type="entry name" value="Restrct_endonuc-II-like"/>
</dbReference>
<dbReference type="EMBL" id="JADEWZ010000087">
    <property type="protein sequence ID" value="MBE9119153.1"/>
    <property type="molecule type" value="Genomic_DNA"/>
</dbReference>
<feature type="non-terminal residue" evidence="1">
    <location>
        <position position="1"/>
    </location>
</feature>
<dbReference type="AlphaFoldDB" id="A0A8J7E0Z6"/>
<gene>
    <name evidence="1" type="ORF">IQ249_25190</name>
</gene>
<dbReference type="InterPro" id="IPR014968">
    <property type="entry name" value="XisI"/>
</dbReference>
<name>A0A8J7E0Z6_9CYAN</name>
<dbReference type="Pfam" id="PF08869">
    <property type="entry name" value="XisI"/>
    <property type="match status" value="1"/>
</dbReference>
<accession>A0A8J7E0Z6</accession>
<dbReference type="CDD" id="cd22366">
    <property type="entry name" value="XisH-like"/>
    <property type="match status" value="1"/>
</dbReference>
<organism evidence="1 2">
    <name type="scientific">Lusitaniella coriacea LEGE 07157</name>
    <dbReference type="NCBI Taxonomy" id="945747"/>
    <lineage>
        <taxon>Bacteria</taxon>
        <taxon>Bacillati</taxon>
        <taxon>Cyanobacteriota</taxon>
        <taxon>Cyanophyceae</taxon>
        <taxon>Spirulinales</taxon>
        <taxon>Lusitaniellaceae</taxon>
        <taxon>Lusitaniella</taxon>
    </lineage>
</organism>
<dbReference type="Pfam" id="PF08814">
    <property type="entry name" value="XisH"/>
    <property type="match status" value="1"/>
</dbReference>
<reference evidence="1" key="1">
    <citation type="submission" date="2020-10" db="EMBL/GenBank/DDBJ databases">
        <authorList>
            <person name="Castelo-Branco R."/>
            <person name="Eusebio N."/>
            <person name="Adriana R."/>
            <person name="Vieira A."/>
            <person name="Brugerolle De Fraissinette N."/>
            <person name="Rezende De Castro R."/>
            <person name="Schneider M.P."/>
            <person name="Vasconcelos V."/>
            <person name="Leao P.N."/>
        </authorList>
    </citation>
    <scope>NUCLEOTIDE SEQUENCE</scope>
    <source>
        <strain evidence="1">LEGE 07157</strain>
    </source>
</reference>
<dbReference type="InterPro" id="IPR014919">
    <property type="entry name" value="XisH"/>
</dbReference>
<comment type="caution">
    <text evidence="1">The sequence shown here is derived from an EMBL/GenBank/DDBJ whole genome shotgun (WGS) entry which is preliminary data.</text>
</comment>
<dbReference type="Proteomes" id="UP000654482">
    <property type="component" value="Unassembled WGS sequence"/>
</dbReference>
<dbReference type="RefSeq" id="WP_194032246.1">
    <property type="nucleotide sequence ID" value="NZ_JADEWZ010000087.1"/>
</dbReference>
<evidence type="ECO:0000313" key="1">
    <source>
        <dbReference type="EMBL" id="MBE9119153.1"/>
    </source>
</evidence>
<dbReference type="Gene3D" id="3.40.1350.10">
    <property type="match status" value="1"/>
</dbReference>
<keyword evidence="2" id="KW-1185">Reference proteome</keyword>
<dbReference type="SUPFAM" id="SSF52980">
    <property type="entry name" value="Restriction endonuclease-like"/>
    <property type="match status" value="1"/>
</dbReference>
<dbReference type="CDD" id="cd16382">
    <property type="entry name" value="XisI-like"/>
    <property type="match status" value="1"/>
</dbReference>